<name>A0A0L0S6U0_ALLM3</name>
<dbReference type="GO" id="GO:0060170">
    <property type="term" value="C:ciliary membrane"/>
    <property type="evidence" value="ECO:0007669"/>
    <property type="project" value="TreeGrafter"/>
</dbReference>
<evidence type="ECO:0000256" key="6">
    <source>
        <dbReference type="SAM" id="MobiDB-lite"/>
    </source>
</evidence>
<dbReference type="Proteomes" id="UP000054350">
    <property type="component" value="Unassembled WGS sequence"/>
</dbReference>
<dbReference type="AlphaFoldDB" id="A0A0L0S6U0"/>
<comment type="subcellular location">
    <subcellularLocation>
        <location evidence="1">Membrane</location>
    </subcellularLocation>
</comment>
<keyword evidence="9" id="KW-1185">Reference proteome</keyword>
<proteinExistence type="predicted"/>
<reference evidence="9" key="2">
    <citation type="submission" date="2009-11" db="EMBL/GenBank/DDBJ databases">
        <title>The Genome Sequence of Allomyces macrogynus strain ATCC 38327.</title>
        <authorList>
            <consortium name="The Broad Institute Genome Sequencing Platform"/>
            <person name="Russ C."/>
            <person name="Cuomo C."/>
            <person name="Shea T."/>
            <person name="Young S.K."/>
            <person name="Zeng Q."/>
            <person name="Koehrsen M."/>
            <person name="Haas B."/>
            <person name="Borodovsky M."/>
            <person name="Guigo R."/>
            <person name="Alvarado L."/>
            <person name="Berlin A."/>
            <person name="Borenstein D."/>
            <person name="Chen Z."/>
            <person name="Engels R."/>
            <person name="Freedman E."/>
            <person name="Gellesch M."/>
            <person name="Goldberg J."/>
            <person name="Griggs A."/>
            <person name="Gujja S."/>
            <person name="Heiman D."/>
            <person name="Hepburn T."/>
            <person name="Howarth C."/>
            <person name="Jen D."/>
            <person name="Larson L."/>
            <person name="Lewis B."/>
            <person name="Mehta T."/>
            <person name="Park D."/>
            <person name="Pearson M."/>
            <person name="Roberts A."/>
            <person name="Saif S."/>
            <person name="Shenoy N."/>
            <person name="Sisk P."/>
            <person name="Stolte C."/>
            <person name="Sykes S."/>
            <person name="Walk T."/>
            <person name="White J."/>
            <person name="Yandava C."/>
            <person name="Burger G."/>
            <person name="Gray M.W."/>
            <person name="Holland P.W.H."/>
            <person name="King N."/>
            <person name="Lang F.B.F."/>
            <person name="Roger A.J."/>
            <person name="Ruiz-Trillo I."/>
            <person name="Lander E."/>
            <person name="Nusbaum C."/>
        </authorList>
    </citation>
    <scope>NUCLEOTIDE SEQUENCE [LARGE SCALE GENOMIC DNA]</scope>
    <source>
        <strain evidence="9">ATCC 38327</strain>
    </source>
</reference>
<sequence>MGHVMRFTTSSSTGWRFGEDAIVVQRRCCHAHRPRSSCKIIMAGPAHRRPAPAVLLDDNDEITPALEAALRAIFARFDADKDGYLSVTELQAFAVATNDREFDQDTLDQIQEFFADDTKLPEIMLAVDGFMDMYHLQTQSDEDETRKDLQRLGFDNQLKPVAASTPAAAPSSS</sequence>
<feature type="region of interest" description="Disordered" evidence="6">
    <location>
        <begin position="139"/>
        <end position="173"/>
    </location>
</feature>
<evidence type="ECO:0000313" key="9">
    <source>
        <dbReference type="Proteomes" id="UP000054350"/>
    </source>
</evidence>
<feature type="compositionally biased region" description="Low complexity" evidence="6">
    <location>
        <begin position="162"/>
        <end position="173"/>
    </location>
</feature>
<dbReference type="InterPro" id="IPR018247">
    <property type="entry name" value="EF_Hand_1_Ca_BS"/>
</dbReference>
<keyword evidence="3" id="KW-0677">Repeat</keyword>
<dbReference type="GO" id="GO:0005509">
    <property type="term" value="F:calcium ion binding"/>
    <property type="evidence" value="ECO:0007669"/>
    <property type="project" value="InterPro"/>
</dbReference>
<dbReference type="PANTHER" id="PTHR46819">
    <property type="entry name" value="EF-HAND CALCIUM-BINDING DOMAIN-CONTAINING PROTEIN 7"/>
    <property type="match status" value="1"/>
</dbReference>
<dbReference type="InterPro" id="IPR002048">
    <property type="entry name" value="EF_hand_dom"/>
</dbReference>
<organism evidence="8 9">
    <name type="scientific">Allomyces macrogynus (strain ATCC 38327)</name>
    <name type="common">Allomyces javanicus var. macrogynus</name>
    <dbReference type="NCBI Taxonomy" id="578462"/>
    <lineage>
        <taxon>Eukaryota</taxon>
        <taxon>Fungi</taxon>
        <taxon>Fungi incertae sedis</taxon>
        <taxon>Blastocladiomycota</taxon>
        <taxon>Blastocladiomycetes</taxon>
        <taxon>Blastocladiales</taxon>
        <taxon>Blastocladiaceae</taxon>
        <taxon>Allomyces</taxon>
    </lineage>
</organism>
<keyword evidence="4" id="KW-0106">Calcium</keyword>
<evidence type="ECO:0000313" key="8">
    <source>
        <dbReference type="EMBL" id="KNE58328.1"/>
    </source>
</evidence>
<evidence type="ECO:0000256" key="3">
    <source>
        <dbReference type="ARBA" id="ARBA00022737"/>
    </source>
</evidence>
<dbReference type="Pfam" id="PF13202">
    <property type="entry name" value="EF-hand_5"/>
    <property type="match status" value="1"/>
</dbReference>
<dbReference type="InterPro" id="IPR052266">
    <property type="entry name" value="Miro-EF-hand_domain"/>
</dbReference>
<dbReference type="EMBL" id="GG745333">
    <property type="protein sequence ID" value="KNE58328.1"/>
    <property type="molecule type" value="Genomic_DNA"/>
</dbReference>
<evidence type="ECO:0000256" key="4">
    <source>
        <dbReference type="ARBA" id="ARBA00022837"/>
    </source>
</evidence>
<evidence type="ECO:0000256" key="5">
    <source>
        <dbReference type="ARBA" id="ARBA00023136"/>
    </source>
</evidence>
<dbReference type="SUPFAM" id="SSF47473">
    <property type="entry name" value="EF-hand"/>
    <property type="match status" value="1"/>
</dbReference>
<accession>A0A0L0S6U0</accession>
<dbReference type="Gene3D" id="1.10.238.10">
    <property type="entry name" value="EF-hand"/>
    <property type="match status" value="1"/>
</dbReference>
<evidence type="ECO:0000256" key="2">
    <source>
        <dbReference type="ARBA" id="ARBA00022723"/>
    </source>
</evidence>
<gene>
    <name evidence="8" type="ORF">AMAG_03915</name>
</gene>
<feature type="domain" description="EF-hand" evidence="7">
    <location>
        <begin position="65"/>
        <end position="100"/>
    </location>
</feature>
<dbReference type="OrthoDB" id="26525at2759"/>
<dbReference type="PROSITE" id="PS50222">
    <property type="entry name" value="EF_HAND_2"/>
    <property type="match status" value="1"/>
</dbReference>
<dbReference type="PANTHER" id="PTHR46819:SF1">
    <property type="entry name" value="EF-HAND CALCIUM-BINDING DOMAIN-CONTAINING PROTEIN 7"/>
    <property type="match status" value="1"/>
</dbReference>
<protein>
    <recommendedName>
        <fullName evidence="7">EF-hand domain-containing protein</fullName>
    </recommendedName>
</protein>
<evidence type="ECO:0000256" key="1">
    <source>
        <dbReference type="ARBA" id="ARBA00004370"/>
    </source>
</evidence>
<dbReference type="InterPro" id="IPR011992">
    <property type="entry name" value="EF-hand-dom_pair"/>
</dbReference>
<reference evidence="8 9" key="1">
    <citation type="submission" date="2009-11" db="EMBL/GenBank/DDBJ databases">
        <title>Annotation of Allomyces macrogynus ATCC 38327.</title>
        <authorList>
            <consortium name="The Broad Institute Genome Sequencing Platform"/>
            <person name="Russ C."/>
            <person name="Cuomo C."/>
            <person name="Burger G."/>
            <person name="Gray M.W."/>
            <person name="Holland P.W.H."/>
            <person name="King N."/>
            <person name="Lang F.B.F."/>
            <person name="Roger A.J."/>
            <person name="Ruiz-Trillo I."/>
            <person name="Young S.K."/>
            <person name="Zeng Q."/>
            <person name="Gargeya S."/>
            <person name="Fitzgerald M."/>
            <person name="Haas B."/>
            <person name="Abouelleil A."/>
            <person name="Alvarado L."/>
            <person name="Arachchi H.M."/>
            <person name="Berlin A."/>
            <person name="Chapman S.B."/>
            <person name="Gearin G."/>
            <person name="Goldberg J."/>
            <person name="Griggs A."/>
            <person name="Gujja S."/>
            <person name="Hansen M."/>
            <person name="Heiman D."/>
            <person name="Howarth C."/>
            <person name="Larimer J."/>
            <person name="Lui A."/>
            <person name="MacDonald P.J.P."/>
            <person name="McCowen C."/>
            <person name="Montmayeur A."/>
            <person name="Murphy C."/>
            <person name="Neiman D."/>
            <person name="Pearson M."/>
            <person name="Priest M."/>
            <person name="Roberts A."/>
            <person name="Saif S."/>
            <person name="Shea T."/>
            <person name="Sisk P."/>
            <person name="Stolte C."/>
            <person name="Sykes S."/>
            <person name="Wortman J."/>
            <person name="Nusbaum C."/>
            <person name="Birren B."/>
        </authorList>
    </citation>
    <scope>NUCLEOTIDE SEQUENCE [LARGE SCALE GENOMIC DNA]</scope>
    <source>
        <strain evidence="8 9">ATCC 38327</strain>
    </source>
</reference>
<dbReference type="VEuPathDB" id="FungiDB:AMAG_03915"/>
<keyword evidence="5" id="KW-0472">Membrane</keyword>
<dbReference type="PROSITE" id="PS00018">
    <property type="entry name" value="EF_HAND_1"/>
    <property type="match status" value="1"/>
</dbReference>
<keyword evidence="2" id="KW-0479">Metal-binding</keyword>
<evidence type="ECO:0000259" key="7">
    <source>
        <dbReference type="PROSITE" id="PS50222"/>
    </source>
</evidence>
<dbReference type="eggNOG" id="ENOG502S8FY">
    <property type="taxonomic scope" value="Eukaryota"/>
</dbReference>
<dbReference type="STRING" id="578462.A0A0L0S6U0"/>
<dbReference type="GO" id="GO:1903569">
    <property type="term" value="P:positive regulation of protein localization to ciliary membrane"/>
    <property type="evidence" value="ECO:0007669"/>
    <property type="project" value="TreeGrafter"/>
</dbReference>
<dbReference type="GO" id="GO:0098797">
    <property type="term" value="C:plasma membrane protein complex"/>
    <property type="evidence" value="ECO:0007669"/>
    <property type="project" value="TreeGrafter"/>
</dbReference>